<evidence type="ECO:0000256" key="1">
    <source>
        <dbReference type="SAM" id="MobiDB-lite"/>
    </source>
</evidence>
<dbReference type="Proteomes" id="UP001652620">
    <property type="component" value="Chromosome 1"/>
</dbReference>
<dbReference type="SUPFAM" id="SSF50630">
    <property type="entry name" value="Acid proteases"/>
    <property type="match status" value="1"/>
</dbReference>
<proteinExistence type="predicted"/>
<dbReference type="CDD" id="cd00303">
    <property type="entry name" value="retropepsin_like"/>
    <property type="match status" value="1"/>
</dbReference>
<dbReference type="SUPFAM" id="SSF56672">
    <property type="entry name" value="DNA/RNA polymerases"/>
    <property type="match status" value="1"/>
</dbReference>
<dbReference type="CDD" id="cd01647">
    <property type="entry name" value="RT_LTR"/>
    <property type="match status" value="1"/>
</dbReference>
<dbReference type="Gene3D" id="3.30.70.270">
    <property type="match status" value="1"/>
</dbReference>
<dbReference type="PANTHER" id="PTHR15503:SF22">
    <property type="entry name" value="TRANSPOSON TY3-I GAG POLYPROTEIN"/>
    <property type="match status" value="1"/>
</dbReference>
<gene>
    <name evidence="3" type="primary">LOC125777749</name>
</gene>
<feature type="compositionally biased region" description="Low complexity" evidence="1">
    <location>
        <begin position="251"/>
        <end position="263"/>
    </location>
</feature>
<accession>A0ABM3JIV5</accession>
<dbReference type="InterPro" id="IPR043502">
    <property type="entry name" value="DNA/RNA_pol_sf"/>
</dbReference>
<dbReference type="InterPro" id="IPR043128">
    <property type="entry name" value="Rev_trsase/Diguanyl_cyclase"/>
</dbReference>
<dbReference type="PANTHER" id="PTHR15503">
    <property type="entry name" value="LDOC1 RELATED"/>
    <property type="match status" value="1"/>
</dbReference>
<feature type="compositionally biased region" description="Polar residues" evidence="1">
    <location>
        <begin position="326"/>
        <end position="336"/>
    </location>
</feature>
<dbReference type="Pfam" id="PF08284">
    <property type="entry name" value="RVP_2"/>
    <property type="match status" value="1"/>
</dbReference>
<reference evidence="3" key="2">
    <citation type="submission" date="2025-08" db="UniProtKB">
        <authorList>
            <consortium name="RefSeq"/>
        </authorList>
    </citation>
    <scope>IDENTIFICATION</scope>
    <source>
        <tissue evidence="3">Adult</tissue>
    </source>
</reference>
<keyword evidence="2" id="KW-1185">Reference proteome</keyword>
<dbReference type="Gene3D" id="2.40.70.10">
    <property type="entry name" value="Acid Proteases"/>
    <property type="match status" value="1"/>
</dbReference>
<feature type="compositionally biased region" description="Low complexity" evidence="1">
    <location>
        <begin position="284"/>
        <end position="302"/>
    </location>
</feature>
<dbReference type="Gene3D" id="3.10.10.10">
    <property type="entry name" value="HIV Type 1 Reverse Transcriptase, subunit A, domain 1"/>
    <property type="match status" value="1"/>
</dbReference>
<dbReference type="GeneID" id="125777749"/>
<evidence type="ECO:0000313" key="3">
    <source>
        <dbReference type="RefSeq" id="XP_049309155.1"/>
    </source>
</evidence>
<protein>
    <submittedName>
        <fullName evidence="3">Uncharacterized protein LOC125777749</fullName>
    </submittedName>
</protein>
<dbReference type="InterPro" id="IPR021109">
    <property type="entry name" value="Peptidase_aspartic_dom_sf"/>
</dbReference>
<sequence length="653" mass="76355">MAQSPEFSALQAIVVDLQRRFAEAHLGPAPIEEAKDEVCIYNDPKEVDLNLFKSAINIFSGDYQEYRNWRRLAITLMNNVKQFRGQNIYTEALILIRGKITGKAAQILINNNTKLNFDEIIDRLDNSYADQRPLYVLEEDIMNIRQENKPLHVYFDHLNQALNTVLSKIEMQHKNENVINALSQEIQLKAVRTFIAGLRSAATKNALYSRACTNIMEAYGIARTMQHDSQYHQLEYIPRVSQMRQPMMQGYQQLQQYQQQRQPPVEPMDVDSSGRFRRHAQHTQRNQQQEYPQRQLPPQQRPNHPFRQVVQNFGQQFKRSRDETSLAPQSKAQRVNQIKEGEDEDAGSLYNEVSSVNYTSNKQKHFFIRHHGLPTLRRTAPDGRYVYILIDTGATSSYVSKDYPFAERIRLDKPIKFNTLHGTSVVTHKREINLVGFDLDFYETADLKEFDILLGGDALRKMKARIDLFDYSATFEQENTLQNRNQERINYTIGNKTYEKEIHELMKNNYNNEILPFTTTIQAEIRTETQEPVWVRQYPYSYADQDFVKQEIEKLLNNNIIKESKSPYNSPIWTVSKKGLDEEGKSKKRMVTDFQKLNKQTIADRYPIPDITMTLQNLGKARYFTTLDLESEFHQILIKPEDREKNSLLGKWS</sequence>
<name>A0ABM3JIV5_BACDO</name>
<evidence type="ECO:0000313" key="2">
    <source>
        <dbReference type="Proteomes" id="UP001652620"/>
    </source>
</evidence>
<feature type="region of interest" description="Disordered" evidence="1">
    <location>
        <begin position="251"/>
        <end position="305"/>
    </location>
</feature>
<dbReference type="RefSeq" id="XP_049309155.1">
    <property type="nucleotide sequence ID" value="XM_049453198.1"/>
</dbReference>
<organism evidence="2 3">
    <name type="scientific">Bactrocera dorsalis</name>
    <name type="common">Oriental fruit fly</name>
    <name type="synonym">Dacus dorsalis</name>
    <dbReference type="NCBI Taxonomy" id="27457"/>
    <lineage>
        <taxon>Eukaryota</taxon>
        <taxon>Metazoa</taxon>
        <taxon>Ecdysozoa</taxon>
        <taxon>Arthropoda</taxon>
        <taxon>Hexapoda</taxon>
        <taxon>Insecta</taxon>
        <taxon>Pterygota</taxon>
        <taxon>Neoptera</taxon>
        <taxon>Endopterygota</taxon>
        <taxon>Diptera</taxon>
        <taxon>Brachycera</taxon>
        <taxon>Muscomorpha</taxon>
        <taxon>Tephritoidea</taxon>
        <taxon>Tephritidae</taxon>
        <taxon>Bactrocera</taxon>
        <taxon>Bactrocera</taxon>
    </lineage>
</organism>
<feature type="region of interest" description="Disordered" evidence="1">
    <location>
        <begin position="317"/>
        <end position="343"/>
    </location>
</feature>
<dbReference type="InterPro" id="IPR032567">
    <property type="entry name" value="RTL1-rel"/>
</dbReference>
<reference evidence="2" key="1">
    <citation type="submission" date="2025-05" db="UniProtKB">
        <authorList>
            <consortium name="RefSeq"/>
        </authorList>
    </citation>
    <scope>NUCLEOTIDE SEQUENCE [LARGE SCALE GENOMIC DNA]</scope>
</reference>